<feature type="region of interest" description="Disordered" evidence="1">
    <location>
        <begin position="331"/>
        <end position="503"/>
    </location>
</feature>
<dbReference type="CDD" id="cd12797">
    <property type="entry name" value="M23_peptidase"/>
    <property type="match status" value="1"/>
</dbReference>
<dbReference type="EMBL" id="CADCVH010000073">
    <property type="protein sequence ID" value="CAA9460379.1"/>
    <property type="molecule type" value="Genomic_DNA"/>
</dbReference>
<reference evidence="3" key="1">
    <citation type="submission" date="2020-02" db="EMBL/GenBank/DDBJ databases">
        <authorList>
            <person name="Meier V. D."/>
        </authorList>
    </citation>
    <scope>NUCLEOTIDE SEQUENCE</scope>
    <source>
        <strain evidence="3">AVDCRST_MAG02</strain>
    </source>
</reference>
<feature type="compositionally biased region" description="Polar residues" evidence="1">
    <location>
        <begin position="405"/>
        <end position="419"/>
    </location>
</feature>
<evidence type="ECO:0000256" key="1">
    <source>
        <dbReference type="SAM" id="MobiDB-lite"/>
    </source>
</evidence>
<dbReference type="PANTHER" id="PTHR21666">
    <property type="entry name" value="PEPTIDASE-RELATED"/>
    <property type="match status" value="1"/>
</dbReference>
<evidence type="ECO:0000313" key="3">
    <source>
        <dbReference type="EMBL" id="CAA9460379.1"/>
    </source>
</evidence>
<proteinExistence type="predicted"/>
<dbReference type="SUPFAM" id="SSF51261">
    <property type="entry name" value="Duplicated hybrid motif"/>
    <property type="match status" value="1"/>
</dbReference>
<organism evidence="3">
    <name type="scientific">uncultured Rubrobacteraceae bacterium</name>
    <dbReference type="NCBI Taxonomy" id="349277"/>
    <lineage>
        <taxon>Bacteria</taxon>
        <taxon>Bacillati</taxon>
        <taxon>Actinomycetota</taxon>
        <taxon>Rubrobacteria</taxon>
        <taxon>Rubrobacterales</taxon>
        <taxon>Rubrobacteraceae</taxon>
        <taxon>environmental samples</taxon>
    </lineage>
</organism>
<name>A0A6J4R525_9ACTN</name>
<feature type="compositionally biased region" description="Polar residues" evidence="1">
    <location>
        <begin position="357"/>
        <end position="368"/>
    </location>
</feature>
<dbReference type="InterPro" id="IPR016047">
    <property type="entry name" value="M23ase_b-sheet_dom"/>
</dbReference>
<dbReference type="InterPro" id="IPR011055">
    <property type="entry name" value="Dup_hybrid_motif"/>
</dbReference>
<sequence length="503" mass="53011">MPRFGWMRLAYLLFVLTILVSLARVGGPNAEASSLTAREPEAPKPPAGKRETPQVTRFTEDVISSLEDIRGSTGRPDVGPNIAEPRLPPVPAEAERHDAVRAQEVPVDEVPVDEVPVDGGPKAPEAAPPVFYRPPDPGAAPAAGPVCGNLEDAPEGGRVVFPLEKRFYYSYEDTWGAPRTQGGHEGTDLMTPSGVPEYAITDGTVVPVAGSDADGWNTLGGYTVMVRADYSIGPIKQGDLFYYAHLEKESALPIGSRVQAGQVVGYAGDTGQGPPATRGLFPPHLHLGWYDVGGAREQADSGAMNPYPLLEWIKANGGAVTGDSEARFCEAQRPAPPIPSGPDEGPANPGISPDLDTGSNDPKPSPAQSDARKENPKPDPAVERRARKQDPPAKKPDRPEEQPQADPSNTPAKPQNSNRPQPANPPKPAEPPKPPVATDTEKPERPAPGRNTSKPSPLEPAEDQYDGAAATAPGPPTGGSEAQTGEPTPSKPPERTARPSKTG</sequence>
<feature type="domain" description="M23ase beta-sheet core" evidence="2">
    <location>
        <begin position="183"/>
        <end position="291"/>
    </location>
</feature>
<feature type="compositionally biased region" description="Basic and acidic residues" evidence="1">
    <location>
        <begin position="370"/>
        <end position="401"/>
    </location>
</feature>
<dbReference type="PANTHER" id="PTHR21666:SF268">
    <property type="entry name" value="PEPTIDASE M23 DOMAIN-CONTAINING PROTEIN"/>
    <property type="match status" value="1"/>
</dbReference>
<dbReference type="GO" id="GO:0004222">
    <property type="term" value="F:metalloendopeptidase activity"/>
    <property type="evidence" value="ECO:0007669"/>
    <property type="project" value="TreeGrafter"/>
</dbReference>
<dbReference type="Pfam" id="PF01551">
    <property type="entry name" value="Peptidase_M23"/>
    <property type="match status" value="1"/>
</dbReference>
<feature type="compositionally biased region" description="Pro residues" evidence="1">
    <location>
        <begin position="422"/>
        <end position="435"/>
    </location>
</feature>
<protein>
    <submittedName>
        <fullName evidence="3">Basic proline-rich protein</fullName>
    </submittedName>
</protein>
<gene>
    <name evidence="3" type="ORF">AVDCRST_MAG02-2176</name>
</gene>
<dbReference type="AlphaFoldDB" id="A0A6J4R525"/>
<dbReference type="Gene3D" id="2.70.70.10">
    <property type="entry name" value="Glucose Permease (Domain IIA)"/>
    <property type="match status" value="1"/>
</dbReference>
<evidence type="ECO:0000259" key="2">
    <source>
        <dbReference type="Pfam" id="PF01551"/>
    </source>
</evidence>
<feature type="compositionally biased region" description="Basic and acidic residues" evidence="1">
    <location>
        <begin position="38"/>
        <end position="52"/>
    </location>
</feature>
<feature type="region of interest" description="Disordered" evidence="1">
    <location>
        <begin position="29"/>
        <end position="89"/>
    </location>
</feature>
<dbReference type="InterPro" id="IPR050570">
    <property type="entry name" value="Cell_wall_metabolism_enzyme"/>
</dbReference>
<accession>A0A6J4R525</accession>